<evidence type="ECO:0000313" key="4">
    <source>
        <dbReference type="Proteomes" id="UP001271007"/>
    </source>
</evidence>
<gene>
    <name evidence="3" type="ORF">LTR09_007697</name>
</gene>
<dbReference type="Proteomes" id="UP001271007">
    <property type="component" value="Unassembled WGS sequence"/>
</dbReference>
<organism evidence="3 4">
    <name type="scientific">Extremus antarcticus</name>
    <dbReference type="NCBI Taxonomy" id="702011"/>
    <lineage>
        <taxon>Eukaryota</taxon>
        <taxon>Fungi</taxon>
        <taxon>Dikarya</taxon>
        <taxon>Ascomycota</taxon>
        <taxon>Pezizomycotina</taxon>
        <taxon>Dothideomycetes</taxon>
        <taxon>Dothideomycetidae</taxon>
        <taxon>Mycosphaerellales</taxon>
        <taxon>Extremaceae</taxon>
        <taxon>Extremus</taxon>
    </lineage>
</organism>
<feature type="region of interest" description="Disordered" evidence="1">
    <location>
        <begin position="28"/>
        <end position="97"/>
    </location>
</feature>
<proteinExistence type="predicted"/>
<dbReference type="AlphaFoldDB" id="A0AAJ0DIZ8"/>
<name>A0AAJ0DIZ8_9PEZI</name>
<dbReference type="EMBL" id="JAWDJX010000027">
    <property type="protein sequence ID" value="KAK3051301.1"/>
    <property type="molecule type" value="Genomic_DNA"/>
</dbReference>
<comment type="caution">
    <text evidence="3">The sequence shown here is derived from an EMBL/GenBank/DDBJ whole genome shotgun (WGS) entry which is preliminary data.</text>
</comment>
<accession>A0AAJ0DIZ8</accession>
<feature type="compositionally biased region" description="Basic residues" evidence="1">
    <location>
        <begin position="28"/>
        <end position="38"/>
    </location>
</feature>
<evidence type="ECO:0000313" key="3">
    <source>
        <dbReference type="EMBL" id="KAK3051301.1"/>
    </source>
</evidence>
<evidence type="ECO:0000256" key="2">
    <source>
        <dbReference type="SAM" id="SignalP"/>
    </source>
</evidence>
<evidence type="ECO:0008006" key="5">
    <source>
        <dbReference type="Google" id="ProtNLM"/>
    </source>
</evidence>
<feature type="chain" id="PRO_5042553732" description="Apple domain-containing protein" evidence="2">
    <location>
        <begin position="24"/>
        <end position="186"/>
    </location>
</feature>
<keyword evidence="4" id="KW-1185">Reference proteome</keyword>
<protein>
    <recommendedName>
        <fullName evidence="5">Apple domain-containing protein</fullName>
    </recommendedName>
</protein>
<keyword evidence="2" id="KW-0732">Signal</keyword>
<evidence type="ECO:0000256" key="1">
    <source>
        <dbReference type="SAM" id="MobiDB-lite"/>
    </source>
</evidence>
<reference evidence="3" key="1">
    <citation type="submission" date="2023-04" db="EMBL/GenBank/DDBJ databases">
        <title>Black Yeasts Isolated from many extreme environments.</title>
        <authorList>
            <person name="Coleine C."/>
            <person name="Stajich J.E."/>
            <person name="Selbmann L."/>
        </authorList>
    </citation>
    <scope>NUCLEOTIDE SEQUENCE</scope>
    <source>
        <strain evidence="3">CCFEE 5312</strain>
    </source>
</reference>
<sequence length="186" mass="19747">MARITSLATLLAAFMLLLTIASANPVHHKHKGANHHAGGKNDADDDDDSTPHHGAAHHASNGNGNGNGNGGGKDPSDFSFKPSHQAHISCPSSSGKTWTGGRGTKFGVLCGWDTRSHTYNWPVLHHLTPEQCVKACSHIHDCTVATHTGTGCYLKKHANGKGYYKVGKGFKVVSAIKLNREHEGSD</sequence>
<feature type="signal peptide" evidence="2">
    <location>
        <begin position="1"/>
        <end position="23"/>
    </location>
</feature>
<feature type="compositionally biased region" description="Gly residues" evidence="1">
    <location>
        <begin position="63"/>
        <end position="73"/>
    </location>
</feature>